<feature type="transmembrane region" description="Helical" evidence="5">
    <location>
        <begin position="227"/>
        <end position="256"/>
    </location>
</feature>
<keyword evidence="8" id="KW-1185">Reference proteome</keyword>
<dbReference type="GO" id="GO:0016874">
    <property type="term" value="F:ligase activity"/>
    <property type="evidence" value="ECO:0007669"/>
    <property type="project" value="UniProtKB-KW"/>
</dbReference>
<name>A0A7X1B0I8_9BACT</name>
<protein>
    <submittedName>
        <fullName evidence="7">O-antigen ligase family protein</fullName>
    </submittedName>
</protein>
<dbReference type="RefSeq" id="WP_185693964.1">
    <property type="nucleotide sequence ID" value="NZ_JACHVA010000126.1"/>
</dbReference>
<accession>A0A7X1B0I8</accession>
<dbReference type="GO" id="GO:0016020">
    <property type="term" value="C:membrane"/>
    <property type="evidence" value="ECO:0007669"/>
    <property type="project" value="UniProtKB-SubCell"/>
</dbReference>
<evidence type="ECO:0000256" key="1">
    <source>
        <dbReference type="ARBA" id="ARBA00004141"/>
    </source>
</evidence>
<evidence type="ECO:0000259" key="6">
    <source>
        <dbReference type="Pfam" id="PF04932"/>
    </source>
</evidence>
<feature type="transmembrane region" description="Helical" evidence="5">
    <location>
        <begin position="70"/>
        <end position="89"/>
    </location>
</feature>
<dbReference type="Proteomes" id="UP000525652">
    <property type="component" value="Unassembled WGS sequence"/>
</dbReference>
<evidence type="ECO:0000256" key="2">
    <source>
        <dbReference type="ARBA" id="ARBA00022692"/>
    </source>
</evidence>
<dbReference type="InterPro" id="IPR007016">
    <property type="entry name" value="O-antigen_ligase-rel_domated"/>
</dbReference>
<feature type="transmembrane region" description="Helical" evidence="5">
    <location>
        <begin position="349"/>
        <end position="371"/>
    </location>
</feature>
<evidence type="ECO:0000256" key="3">
    <source>
        <dbReference type="ARBA" id="ARBA00022989"/>
    </source>
</evidence>
<gene>
    <name evidence="7" type="ORF">H5P30_16235</name>
</gene>
<keyword evidence="4 5" id="KW-0472">Membrane</keyword>
<evidence type="ECO:0000313" key="8">
    <source>
        <dbReference type="Proteomes" id="UP000525652"/>
    </source>
</evidence>
<comment type="caution">
    <text evidence="7">The sequence shown here is derived from an EMBL/GenBank/DDBJ whole genome shotgun (WGS) entry which is preliminary data.</text>
</comment>
<evidence type="ECO:0000256" key="5">
    <source>
        <dbReference type="SAM" id="Phobius"/>
    </source>
</evidence>
<dbReference type="Pfam" id="PF04932">
    <property type="entry name" value="Wzy_C"/>
    <property type="match status" value="1"/>
</dbReference>
<dbReference type="EMBL" id="JACHVA010000126">
    <property type="protein sequence ID" value="MBC2603332.1"/>
    <property type="molecule type" value="Genomic_DNA"/>
</dbReference>
<dbReference type="InterPro" id="IPR051533">
    <property type="entry name" value="WaaL-like"/>
</dbReference>
<keyword evidence="3 5" id="KW-1133">Transmembrane helix</keyword>
<feature type="domain" description="O-antigen ligase-related" evidence="6">
    <location>
        <begin position="227"/>
        <end position="361"/>
    </location>
</feature>
<dbReference type="AlphaFoldDB" id="A0A7X1B0I8"/>
<feature type="transmembrane region" description="Helical" evidence="5">
    <location>
        <begin position="124"/>
        <end position="142"/>
    </location>
</feature>
<keyword evidence="7" id="KW-0436">Ligase</keyword>
<feature type="transmembrane region" description="Helical" evidence="5">
    <location>
        <begin position="33"/>
        <end position="50"/>
    </location>
</feature>
<feature type="transmembrane region" description="Helical" evidence="5">
    <location>
        <begin position="96"/>
        <end position="118"/>
    </location>
</feature>
<organism evidence="7 8">
    <name type="scientific">Puniceicoccus vermicola</name>
    <dbReference type="NCBI Taxonomy" id="388746"/>
    <lineage>
        <taxon>Bacteria</taxon>
        <taxon>Pseudomonadati</taxon>
        <taxon>Verrucomicrobiota</taxon>
        <taxon>Opitutia</taxon>
        <taxon>Puniceicoccales</taxon>
        <taxon>Puniceicoccaceae</taxon>
        <taxon>Puniceicoccus</taxon>
    </lineage>
</organism>
<evidence type="ECO:0000256" key="4">
    <source>
        <dbReference type="ARBA" id="ARBA00023136"/>
    </source>
</evidence>
<proteinExistence type="predicted"/>
<feature type="transmembrane region" description="Helical" evidence="5">
    <location>
        <begin position="383"/>
        <end position="401"/>
    </location>
</feature>
<reference evidence="7 8" key="1">
    <citation type="submission" date="2020-07" db="EMBL/GenBank/DDBJ databases">
        <authorList>
            <person name="Feng X."/>
        </authorList>
    </citation>
    <scope>NUCLEOTIDE SEQUENCE [LARGE SCALE GENOMIC DNA]</scope>
    <source>
        <strain evidence="7 8">JCM14086</strain>
    </source>
</reference>
<dbReference type="PANTHER" id="PTHR37422">
    <property type="entry name" value="TEICHURONIC ACID BIOSYNTHESIS PROTEIN TUAE"/>
    <property type="match status" value="1"/>
</dbReference>
<comment type="subcellular location">
    <subcellularLocation>
        <location evidence="1">Membrane</location>
        <topology evidence="1">Multi-pass membrane protein</topology>
    </subcellularLocation>
</comment>
<evidence type="ECO:0000313" key="7">
    <source>
        <dbReference type="EMBL" id="MBC2603332.1"/>
    </source>
</evidence>
<feature type="transmembrane region" description="Helical" evidence="5">
    <location>
        <begin position="154"/>
        <end position="175"/>
    </location>
</feature>
<sequence>MSELSPNVTGEAVASRDHRDALLDQIAPLRGSWVGLLLTGAVLLWLLYLASNFRPPTQPITLSDSNSGSAIRQLLFAGTGMLAVTRLFFSRSLGPVVIMHLPVLGILGLILGSVLWSAEATLTIKRGIIYAFGIITLLVMVHSTDHPARQMMRILVYFCTAAALLSLAFYVALPANITVNPARPGLAGISNHPNTLAPFLSIGLLLSFGMPPQSTMERWLILGSRGILALGLFLTFSVTTWTATLIGCGAYLFFSASNYRRGFLQICILTGIVLVSLIGVDTLKSAFFDATGRDESLSGRDELWNAVWIEAKKDILLGNGYGAFWTEGKGRELVQTWNPRQSHNTYLDILVDLGIIGLIAVLIVFPLRIFLSWTFVSGSPGSRQRNCSAAMLAVVISYMSIYAMSQSFFLRFDAFPFFAICWITLIFTNPDRNHLNYEFSQGN</sequence>
<dbReference type="PANTHER" id="PTHR37422:SF21">
    <property type="entry name" value="EXOQ-LIKE PROTEIN"/>
    <property type="match status" value="1"/>
</dbReference>
<feature type="transmembrane region" description="Helical" evidence="5">
    <location>
        <begin position="262"/>
        <end position="283"/>
    </location>
</feature>
<keyword evidence="2 5" id="KW-0812">Transmembrane</keyword>